<gene>
    <name evidence="2" type="ORF">Tasa_031_066</name>
</gene>
<proteinExistence type="predicted"/>
<dbReference type="STRING" id="1231623.Tasa_031_066"/>
<keyword evidence="1" id="KW-0472">Membrane</keyword>
<dbReference type="Proteomes" id="UP000032679">
    <property type="component" value="Unassembled WGS sequence"/>
</dbReference>
<comment type="caution">
    <text evidence="2">The sequence shown here is derived from an EMBL/GenBank/DDBJ whole genome shotgun (WGS) entry which is preliminary data.</text>
</comment>
<organism evidence="2 3">
    <name type="scientific">Tanticharoenia sakaeratensis NBRC 103193</name>
    <dbReference type="NCBI Taxonomy" id="1231623"/>
    <lineage>
        <taxon>Bacteria</taxon>
        <taxon>Pseudomonadati</taxon>
        <taxon>Pseudomonadota</taxon>
        <taxon>Alphaproteobacteria</taxon>
        <taxon>Acetobacterales</taxon>
        <taxon>Acetobacteraceae</taxon>
        <taxon>Tanticharoenia</taxon>
    </lineage>
</organism>
<keyword evidence="3" id="KW-1185">Reference proteome</keyword>
<keyword evidence="1" id="KW-1133">Transmembrane helix</keyword>
<reference evidence="2 3" key="1">
    <citation type="submission" date="2012-10" db="EMBL/GenBank/DDBJ databases">
        <title>Genome sequencing of Tanticharoenia sakaeratensis NBRC 103193.</title>
        <authorList>
            <person name="Azuma Y."/>
            <person name="Hadano H."/>
            <person name="Hirakawa H."/>
            <person name="Matsushita K."/>
        </authorList>
    </citation>
    <scope>NUCLEOTIDE SEQUENCE [LARGE SCALE GENOMIC DNA]</scope>
    <source>
        <strain evidence="2 3">NBRC 103193</strain>
    </source>
</reference>
<protein>
    <recommendedName>
        <fullName evidence="4">YggT family protein</fullName>
    </recommendedName>
</protein>
<evidence type="ECO:0000256" key="1">
    <source>
        <dbReference type="SAM" id="Phobius"/>
    </source>
</evidence>
<feature type="transmembrane region" description="Helical" evidence="1">
    <location>
        <begin position="34"/>
        <end position="54"/>
    </location>
</feature>
<feature type="transmembrane region" description="Helical" evidence="1">
    <location>
        <begin position="7"/>
        <end position="28"/>
    </location>
</feature>
<sequence>MARSARATALLAPPEVISLLLIIVYQIVIRLIQIYTYVVIASCVFSMLFAFGVLDPRNRFVYEIGVFLNRVTEPVLGPIRRILPTVGNIDFSPLALLLILQYLAVPLITQIFIAVASLGHA</sequence>
<dbReference type="GO" id="GO:0016020">
    <property type="term" value="C:membrane"/>
    <property type="evidence" value="ECO:0007669"/>
    <property type="project" value="InterPro"/>
</dbReference>
<evidence type="ECO:0008006" key="4">
    <source>
        <dbReference type="Google" id="ProtNLM"/>
    </source>
</evidence>
<keyword evidence="1" id="KW-0812">Transmembrane</keyword>
<accession>A0A0D6MNJ0</accession>
<dbReference type="OrthoDB" id="9814445at2"/>
<feature type="transmembrane region" description="Helical" evidence="1">
    <location>
        <begin position="94"/>
        <end position="118"/>
    </location>
</feature>
<evidence type="ECO:0000313" key="2">
    <source>
        <dbReference type="EMBL" id="GAN54848.1"/>
    </source>
</evidence>
<dbReference type="AlphaFoldDB" id="A0A0D6MNJ0"/>
<evidence type="ECO:0000313" key="3">
    <source>
        <dbReference type="Proteomes" id="UP000032679"/>
    </source>
</evidence>
<dbReference type="InterPro" id="IPR003425">
    <property type="entry name" value="CCB3/YggT"/>
</dbReference>
<dbReference type="Pfam" id="PF02325">
    <property type="entry name" value="CCB3_YggT"/>
    <property type="match status" value="1"/>
</dbReference>
<dbReference type="EMBL" id="BALE01000031">
    <property type="protein sequence ID" value="GAN54848.1"/>
    <property type="molecule type" value="Genomic_DNA"/>
</dbReference>
<name>A0A0D6MNJ0_9PROT</name>